<dbReference type="RefSeq" id="WP_150205670.1">
    <property type="nucleotide sequence ID" value="NZ_CP029190.1"/>
</dbReference>
<accession>A0A5P2CWI1</accession>
<feature type="domain" description="DUF7824" evidence="1">
    <location>
        <begin position="525"/>
        <end position="599"/>
    </location>
</feature>
<dbReference type="EMBL" id="CP029190">
    <property type="protein sequence ID" value="QES46793.1"/>
    <property type="molecule type" value="Genomic_DNA"/>
</dbReference>
<protein>
    <recommendedName>
        <fullName evidence="1">DUF7824 domain-containing protein</fullName>
    </recommendedName>
</protein>
<dbReference type="OrthoDB" id="3245799at2"/>
<dbReference type="AlphaFoldDB" id="A0A5P2CWI1"/>
<reference evidence="2 3" key="1">
    <citation type="submission" date="2018-05" db="EMBL/GenBank/DDBJ databases">
        <title>Streptomyces venezuelae.</title>
        <authorList>
            <person name="Kim W."/>
            <person name="Lee N."/>
            <person name="Cho B.-K."/>
        </authorList>
    </citation>
    <scope>NUCLEOTIDE SEQUENCE [LARGE SCALE GENOMIC DNA]</scope>
    <source>
        <strain evidence="2 3">ATCC 21782</strain>
    </source>
</reference>
<evidence type="ECO:0000313" key="2">
    <source>
        <dbReference type="EMBL" id="QES46793.1"/>
    </source>
</evidence>
<dbReference type="InterPro" id="IPR056726">
    <property type="entry name" value="DUF7824"/>
</dbReference>
<dbReference type="Proteomes" id="UP000325211">
    <property type="component" value="Chromosome"/>
</dbReference>
<organism evidence="2 3">
    <name type="scientific">Streptomyces venezuelae</name>
    <dbReference type="NCBI Taxonomy" id="54571"/>
    <lineage>
        <taxon>Bacteria</taxon>
        <taxon>Bacillati</taxon>
        <taxon>Actinomycetota</taxon>
        <taxon>Actinomycetes</taxon>
        <taxon>Kitasatosporales</taxon>
        <taxon>Streptomycetaceae</taxon>
        <taxon>Streptomyces</taxon>
    </lineage>
</organism>
<sequence length="887" mass="94463">MNAVLEAVRDGRTAEIPGLLKDLDRIQRRDLLAELKELRREMRGWDWSRWQERDVRGRALLIAGTGCHTGAAAAAAWIGARDLRTWQGLPHDTLLDLLSGRAPEWLGDLAHRLAGRAATAREDYPLISELVRLAGCPAPLTDGYVEGWALAAGGWTRGPRRRPSVPLADALRRDPHVRDLAPRLFETAEPVAAFSARFDPEDPDHWPAALTALAEDGTLDRATLLDGCTGRLLRGGSAAHLKYYLVLLQRLNLTVDEERERTADWLALASDAPSAVAGHAQQILARLAEAGQLDTTLLAEMSQAALFRPEKKHVRTQLVLLGRILRSDPAAAGELLPVLAGAFGHPDTDIQGRALKLAAPHLRADQALRAELADSAGLLSPVHRALAEELFGASTTAGDTEPYRETLPSHPVPVPLAPSPATVAETVELVAAVVTSLTQTVAEFERALDGLVRHAHLDRTALAEALRLALAGRWWLDGEQPDAGRLGGLDLVAAAVLDRIAPRNRRAGHAVAAPDFHKHCAHAALEQVPAARLREVADRIRSAPLPFLLATPVWETGSIDPEELIGRLAAYHRLGIEPAAADFAQALFRVRRDPAAVPAATALGTREGDRLAAWLGTAGAPPALTRATVPPRDHRFGYTFGNHGFDVPHLVLDTGERRFGRGEFPEVFEALGRPRSGLISCWWRPSPNDLAVLPEDRETLAAWLLPELSGCAAGYDDRGAAEALARLAEAGGPAGEALHLAVAYALGARYPEDRLAAVDALLTLAARGDLDPVRLGTDLAELLTLGAVKANRLADSLRTAAATGAYATTWSVLAGALAPALDGTLQAAAAGELLAVAADCAEQCRAQGPEPAGLDATADRGGRTRLVTQAGRLRAALRSHPAPPAGS</sequence>
<evidence type="ECO:0000313" key="3">
    <source>
        <dbReference type="Proteomes" id="UP000325211"/>
    </source>
</evidence>
<evidence type="ECO:0000259" key="1">
    <source>
        <dbReference type="Pfam" id="PF25148"/>
    </source>
</evidence>
<gene>
    <name evidence="2" type="ORF">DEJ50_01900</name>
</gene>
<name>A0A5P2CWI1_STRVZ</name>
<dbReference type="Pfam" id="PF25148">
    <property type="entry name" value="DUF7824"/>
    <property type="match status" value="1"/>
</dbReference>
<proteinExistence type="predicted"/>